<evidence type="ECO:0000256" key="1">
    <source>
        <dbReference type="SAM" id="MobiDB-lite"/>
    </source>
</evidence>
<evidence type="ECO:0000313" key="3">
    <source>
        <dbReference type="EMBL" id="MDR6269292.1"/>
    </source>
</evidence>
<dbReference type="RefSeq" id="WP_309797485.1">
    <property type="nucleotide sequence ID" value="NZ_BAAAHY010000001.1"/>
</dbReference>
<feature type="region of interest" description="Disordered" evidence="1">
    <location>
        <begin position="86"/>
        <end position="108"/>
    </location>
</feature>
<evidence type="ECO:0000313" key="4">
    <source>
        <dbReference type="Proteomes" id="UP001185069"/>
    </source>
</evidence>
<keyword evidence="2" id="KW-0812">Transmembrane</keyword>
<feature type="transmembrane region" description="Helical" evidence="2">
    <location>
        <begin position="49"/>
        <end position="72"/>
    </location>
</feature>
<keyword evidence="2" id="KW-1133">Transmembrane helix</keyword>
<organism evidence="3 4">
    <name type="scientific">Arthrobacter russicus</name>
    <dbReference type="NCBI Taxonomy" id="172040"/>
    <lineage>
        <taxon>Bacteria</taxon>
        <taxon>Bacillati</taxon>
        <taxon>Actinomycetota</taxon>
        <taxon>Actinomycetes</taxon>
        <taxon>Micrococcales</taxon>
        <taxon>Micrococcaceae</taxon>
        <taxon>Arthrobacter</taxon>
    </lineage>
</organism>
<protein>
    <submittedName>
        <fullName evidence="3">Protein-S-isoprenylcysteine O-methyltransferase Ste14</fullName>
    </submittedName>
</protein>
<reference evidence="3 4" key="1">
    <citation type="submission" date="2023-07" db="EMBL/GenBank/DDBJ databases">
        <title>Sequencing the genomes of 1000 actinobacteria strains.</title>
        <authorList>
            <person name="Klenk H.-P."/>
        </authorList>
    </citation>
    <scope>NUCLEOTIDE SEQUENCE [LARGE SCALE GENOMIC DNA]</scope>
    <source>
        <strain evidence="3 4">DSM 14555</strain>
    </source>
</reference>
<keyword evidence="2" id="KW-0472">Membrane</keyword>
<keyword evidence="4" id="KW-1185">Reference proteome</keyword>
<name>A0ABU1JA44_9MICC</name>
<accession>A0ABU1JA44</accession>
<evidence type="ECO:0000256" key="2">
    <source>
        <dbReference type="SAM" id="Phobius"/>
    </source>
</evidence>
<dbReference type="Proteomes" id="UP001185069">
    <property type="component" value="Unassembled WGS sequence"/>
</dbReference>
<proteinExistence type="predicted"/>
<dbReference type="EMBL" id="JAVDQF010000001">
    <property type="protein sequence ID" value="MDR6269292.1"/>
    <property type="molecule type" value="Genomic_DNA"/>
</dbReference>
<sequence length="108" mass="10963">MRQTSAIVTSVGIVALVLGGVIAVSGLVANLQDLFALTSFGPTPSGSGTVAVVAGVILLVLGLLTLVVGVYTHMSNVEFLVKQATGAAPATEPERTFEVPEQEPGDTK</sequence>
<feature type="transmembrane region" description="Helical" evidence="2">
    <location>
        <begin position="7"/>
        <end position="29"/>
    </location>
</feature>
<gene>
    <name evidence="3" type="ORF">JOE69_001530</name>
</gene>
<comment type="caution">
    <text evidence="3">The sequence shown here is derived from an EMBL/GenBank/DDBJ whole genome shotgun (WGS) entry which is preliminary data.</text>
</comment>